<dbReference type="SUPFAM" id="SSF55729">
    <property type="entry name" value="Acyl-CoA N-acyltransferases (Nat)"/>
    <property type="match status" value="1"/>
</dbReference>
<reference evidence="4 5" key="1">
    <citation type="submission" date="2020-08" db="EMBL/GenBank/DDBJ databases">
        <title>Sequencing the genomes of 1000 actinobacteria strains.</title>
        <authorList>
            <person name="Klenk H.-P."/>
        </authorList>
    </citation>
    <scope>NUCLEOTIDE SEQUENCE [LARGE SCALE GENOMIC DNA]</scope>
    <source>
        <strain evidence="4 5">DSM 45582</strain>
    </source>
</reference>
<evidence type="ECO:0000313" key="5">
    <source>
        <dbReference type="Proteomes" id="UP000580474"/>
    </source>
</evidence>
<dbReference type="CDD" id="cd04301">
    <property type="entry name" value="NAT_SF"/>
    <property type="match status" value="1"/>
</dbReference>
<dbReference type="GO" id="GO:0016747">
    <property type="term" value="F:acyltransferase activity, transferring groups other than amino-acyl groups"/>
    <property type="evidence" value="ECO:0007669"/>
    <property type="project" value="InterPro"/>
</dbReference>
<dbReference type="AlphaFoldDB" id="A0A840NL42"/>
<dbReference type="InterPro" id="IPR050832">
    <property type="entry name" value="Bact_Acetyltransf"/>
</dbReference>
<evidence type="ECO:0000256" key="2">
    <source>
        <dbReference type="ARBA" id="ARBA00023315"/>
    </source>
</evidence>
<dbReference type="InterPro" id="IPR000182">
    <property type="entry name" value="GNAT_dom"/>
</dbReference>
<feature type="domain" description="N-acetyltransferase" evidence="3">
    <location>
        <begin position="6"/>
        <end position="163"/>
    </location>
</feature>
<dbReference type="PANTHER" id="PTHR43877:SF2">
    <property type="entry name" value="AMINOALKYLPHOSPHONATE N-ACETYLTRANSFERASE-RELATED"/>
    <property type="match status" value="1"/>
</dbReference>
<organism evidence="4 5">
    <name type="scientific">Saccharopolyspora gloriosae</name>
    <dbReference type="NCBI Taxonomy" id="455344"/>
    <lineage>
        <taxon>Bacteria</taxon>
        <taxon>Bacillati</taxon>
        <taxon>Actinomycetota</taxon>
        <taxon>Actinomycetes</taxon>
        <taxon>Pseudonocardiales</taxon>
        <taxon>Pseudonocardiaceae</taxon>
        <taxon>Saccharopolyspora</taxon>
    </lineage>
</organism>
<evidence type="ECO:0000313" key="4">
    <source>
        <dbReference type="EMBL" id="MBB5071038.1"/>
    </source>
</evidence>
<dbReference type="InterPro" id="IPR016181">
    <property type="entry name" value="Acyl_CoA_acyltransferase"/>
</dbReference>
<sequence>MSAWVIEAEPVDDAGIDALIREFTAEVGRRLLGRPATGAELRAVLDRDPHGDLAPPRGTFLVARDDDGDLIGCVGARLLDDLPATAELKRMYVRPAHRGAGVGRALLVAAEQAAAALGATRIVLDTRTVLVEARTLYSSHGYRETAPYNDHGDAEHWYAKTLR</sequence>
<keyword evidence="2" id="KW-0012">Acyltransferase</keyword>
<evidence type="ECO:0000256" key="1">
    <source>
        <dbReference type="ARBA" id="ARBA00022679"/>
    </source>
</evidence>
<dbReference type="Pfam" id="PF00583">
    <property type="entry name" value="Acetyltransf_1"/>
    <property type="match status" value="1"/>
</dbReference>
<dbReference type="RefSeq" id="WP_184481073.1">
    <property type="nucleotide sequence ID" value="NZ_JACHIV010000001.1"/>
</dbReference>
<keyword evidence="1 4" id="KW-0808">Transferase</keyword>
<protein>
    <submittedName>
        <fullName evidence="4">GNAT superfamily N-acetyltransferase</fullName>
    </submittedName>
</protein>
<proteinExistence type="predicted"/>
<dbReference type="PANTHER" id="PTHR43877">
    <property type="entry name" value="AMINOALKYLPHOSPHONATE N-ACETYLTRANSFERASE-RELATED-RELATED"/>
    <property type="match status" value="1"/>
</dbReference>
<dbReference type="PROSITE" id="PS51186">
    <property type="entry name" value="GNAT"/>
    <property type="match status" value="1"/>
</dbReference>
<name>A0A840NL42_9PSEU</name>
<dbReference type="Proteomes" id="UP000580474">
    <property type="component" value="Unassembled WGS sequence"/>
</dbReference>
<comment type="caution">
    <text evidence="4">The sequence shown here is derived from an EMBL/GenBank/DDBJ whole genome shotgun (WGS) entry which is preliminary data.</text>
</comment>
<evidence type="ECO:0000259" key="3">
    <source>
        <dbReference type="PROSITE" id="PS51186"/>
    </source>
</evidence>
<gene>
    <name evidence="4" type="ORF">BJ969_004126</name>
</gene>
<accession>A0A840NL42</accession>
<keyword evidence="5" id="KW-1185">Reference proteome</keyword>
<dbReference type="EMBL" id="JACHIV010000001">
    <property type="protein sequence ID" value="MBB5071038.1"/>
    <property type="molecule type" value="Genomic_DNA"/>
</dbReference>
<dbReference type="Gene3D" id="3.40.630.30">
    <property type="match status" value="1"/>
</dbReference>